<reference evidence="1" key="2">
    <citation type="submission" date="2015-06" db="UniProtKB">
        <authorList>
            <consortium name="EnsemblPlants"/>
        </authorList>
    </citation>
    <scope>IDENTIFICATION</scope>
    <source>
        <strain evidence="1">cv. Heinz 1706</strain>
    </source>
</reference>
<dbReference type="Gramene" id="Solyc06g053410.1.1">
    <property type="protein sequence ID" value="Solyc06g053410.1.1"/>
    <property type="gene ID" value="Solyc06g053410.1"/>
</dbReference>
<proteinExistence type="predicted"/>
<dbReference type="AlphaFoldDB" id="K4C628"/>
<dbReference type="Proteomes" id="UP000004994">
    <property type="component" value="Chromosome 6"/>
</dbReference>
<dbReference type="InParanoid" id="K4C628"/>
<reference evidence="1" key="1">
    <citation type="journal article" date="2012" name="Nature">
        <title>The tomato genome sequence provides insights into fleshy fruit evolution.</title>
        <authorList>
            <consortium name="Tomato Genome Consortium"/>
        </authorList>
    </citation>
    <scope>NUCLEOTIDE SEQUENCE [LARGE SCALE GENOMIC DNA]</scope>
    <source>
        <strain evidence="1">cv. Heinz 1706</strain>
    </source>
</reference>
<protein>
    <submittedName>
        <fullName evidence="1">Uncharacterized protein</fullName>
    </submittedName>
</protein>
<name>K4C628_SOLLC</name>
<accession>K4C628</accession>
<sequence>MRSYPTSVMMLEMLISSSEVVVFLCYCYHCFDLVRCGVWTVILVVMLLELDFDDIDASTCTGRSQARKRRRASINCLEASNLPVLSLEKRGGSVFKGYCFSCALKVVGVFLLRALGTVSFILNKIMLTKVLVRVLGIWTSQVPHGFHHTTLSVEKCNR</sequence>
<dbReference type="HOGENOM" id="CLU_1672316_0_0_1"/>
<evidence type="ECO:0000313" key="1">
    <source>
        <dbReference type="EnsemblPlants" id="Solyc06g053410.1.1"/>
    </source>
</evidence>
<evidence type="ECO:0000313" key="2">
    <source>
        <dbReference type="Proteomes" id="UP000004994"/>
    </source>
</evidence>
<organism evidence="1">
    <name type="scientific">Solanum lycopersicum</name>
    <name type="common">Tomato</name>
    <name type="synonym">Lycopersicon esculentum</name>
    <dbReference type="NCBI Taxonomy" id="4081"/>
    <lineage>
        <taxon>Eukaryota</taxon>
        <taxon>Viridiplantae</taxon>
        <taxon>Streptophyta</taxon>
        <taxon>Embryophyta</taxon>
        <taxon>Tracheophyta</taxon>
        <taxon>Spermatophyta</taxon>
        <taxon>Magnoliopsida</taxon>
        <taxon>eudicotyledons</taxon>
        <taxon>Gunneridae</taxon>
        <taxon>Pentapetalae</taxon>
        <taxon>asterids</taxon>
        <taxon>lamiids</taxon>
        <taxon>Solanales</taxon>
        <taxon>Solanaceae</taxon>
        <taxon>Solanoideae</taxon>
        <taxon>Solaneae</taxon>
        <taxon>Solanum</taxon>
        <taxon>Solanum subgen. Lycopersicon</taxon>
    </lineage>
</organism>
<dbReference type="EnsemblPlants" id="Solyc06g053410.1.1">
    <property type="protein sequence ID" value="Solyc06g053410.1.1"/>
    <property type="gene ID" value="Solyc06g053410.1"/>
</dbReference>
<keyword evidence="2" id="KW-1185">Reference proteome</keyword>
<dbReference type="PaxDb" id="4081-Solyc06g053410.1.1"/>